<evidence type="ECO:0000256" key="14">
    <source>
        <dbReference type="SAM" id="Coils"/>
    </source>
</evidence>
<proteinExistence type="inferred from homology"/>
<dbReference type="HAMAP" id="MF_00185">
    <property type="entry name" value="IPP_trans"/>
    <property type="match status" value="1"/>
</dbReference>
<evidence type="ECO:0000256" key="8">
    <source>
        <dbReference type="ARBA" id="ARBA00022842"/>
    </source>
</evidence>
<evidence type="ECO:0000256" key="6">
    <source>
        <dbReference type="ARBA" id="ARBA00022741"/>
    </source>
</evidence>
<evidence type="ECO:0000313" key="15">
    <source>
        <dbReference type="EMBL" id="PIQ74297.1"/>
    </source>
</evidence>
<keyword evidence="7 10" id="KW-0067">ATP-binding</keyword>
<feature type="region of interest" description="Interaction with substrate tRNA" evidence="10">
    <location>
        <begin position="50"/>
        <end position="53"/>
    </location>
</feature>
<evidence type="ECO:0000256" key="5">
    <source>
        <dbReference type="ARBA" id="ARBA00022694"/>
    </source>
</evidence>
<keyword evidence="6 10" id="KW-0547">Nucleotide-binding</keyword>
<protein>
    <recommendedName>
        <fullName evidence="10">tRNA dimethylallyltransferase</fullName>
        <ecNumber evidence="10">2.5.1.75</ecNumber>
    </recommendedName>
    <alternativeName>
        <fullName evidence="10">Dimethylallyl diphosphate:tRNA dimethylallyltransferase</fullName>
        <shortName evidence="10">DMAPP:tRNA dimethylallyltransferase</shortName>
        <shortName evidence="10">DMATase</shortName>
    </alternativeName>
    <alternativeName>
        <fullName evidence="10">Isopentenyl-diphosphate:tRNA isopentenyltransferase</fullName>
        <shortName evidence="10">IPP transferase</shortName>
        <shortName evidence="10">IPPT</shortName>
        <shortName evidence="10">IPTase</shortName>
    </alternativeName>
</protein>
<dbReference type="SUPFAM" id="SSF52540">
    <property type="entry name" value="P-loop containing nucleoside triphosphate hydrolases"/>
    <property type="match status" value="1"/>
</dbReference>
<feature type="binding site" evidence="10">
    <location>
        <begin position="15"/>
        <end position="20"/>
    </location>
    <ligand>
        <name>substrate</name>
    </ligand>
</feature>
<comment type="catalytic activity">
    <reaction evidence="9 10 11">
        <text>adenosine(37) in tRNA + dimethylallyl diphosphate = N(6)-dimethylallyladenosine(37) in tRNA + diphosphate</text>
        <dbReference type="Rhea" id="RHEA:26482"/>
        <dbReference type="Rhea" id="RHEA-COMP:10162"/>
        <dbReference type="Rhea" id="RHEA-COMP:10375"/>
        <dbReference type="ChEBI" id="CHEBI:33019"/>
        <dbReference type="ChEBI" id="CHEBI:57623"/>
        <dbReference type="ChEBI" id="CHEBI:74411"/>
        <dbReference type="ChEBI" id="CHEBI:74415"/>
        <dbReference type="EC" id="2.5.1.75"/>
    </reaction>
</comment>
<evidence type="ECO:0000256" key="9">
    <source>
        <dbReference type="ARBA" id="ARBA00049563"/>
    </source>
</evidence>
<evidence type="ECO:0000256" key="11">
    <source>
        <dbReference type="RuleBase" id="RU003783"/>
    </source>
</evidence>
<organism evidence="15 16">
    <name type="scientific">Candidatus Portnoybacteria bacterium CG11_big_fil_rev_8_21_14_0_20_44_10</name>
    <dbReference type="NCBI Taxonomy" id="1974818"/>
    <lineage>
        <taxon>Bacteria</taxon>
        <taxon>Candidatus Portnoyibacteriota</taxon>
    </lineage>
</organism>
<keyword evidence="8 10" id="KW-0460">Magnesium</keyword>
<dbReference type="InterPro" id="IPR027417">
    <property type="entry name" value="P-loop_NTPase"/>
</dbReference>
<dbReference type="EC" id="2.5.1.75" evidence="10"/>
<feature type="site" description="Interaction with substrate tRNA" evidence="10">
    <location>
        <position position="157"/>
    </location>
</feature>
<feature type="binding site" evidence="10">
    <location>
        <begin position="13"/>
        <end position="20"/>
    </location>
    <ligand>
        <name>ATP</name>
        <dbReference type="ChEBI" id="CHEBI:30616"/>
    </ligand>
</feature>
<comment type="caution">
    <text evidence="15">The sequence shown here is derived from an EMBL/GenBank/DDBJ whole genome shotgun (WGS) entry which is preliminary data.</text>
</comment>
<evidence type="ECO:0000256" key="1">
    <source>
        <dbReference type="ARBA" id="ARBA00001946"/>
    </source>
</evidence>
<evidence type="ECO:0000256" key="2">
    <source>
        <dbReference type="ARBA" id="ARBA00003213"/>
    </source>
</evidence>
<reference evidence="15 16" key="1">
    <citation type="submission" date="2017-09" db="EMBL/GenBank/DDBJ databases">
        <title>Depth-based differentiation of microbial function through sediment-hosted aquifers and enrichment of novel symbionts in the deep terrestrial subsurface.</title>
        <authorList>
            <person name="Probst A.J."/>
            <person name="Ladd B."/>
            <person name="Jarett J.K."/>
            <person name="Geller-Mcgrath D.E."/>
            <person name="Sieber C.M."/>
            <person name="Emerson J.B."/>
            <person name="Anantharaman K."/>
            <person name="Thomas B.C."/>
            <person name="Malmstrom R."/>
            <person name="Stieglmeier M."/>
            <person name="Klingl A."/>
            <person name="Woyke T."/>
            <person name="Ryan C.M."/>
            <person name="Banfield J.F."/>
        </authorList>
    </citation>
    <scope>NUCLEOTIDE SEQUENCE [LARGE SCALE GENOMIC DNA]</scope>
    <source>
        <strain evidence="15">CG11_big_fil_rev_8_21_14_0_20_44_10</strain>
    </source>
</reference>
<dbReference type="GO" id="GO:0005524">
    <property type="term" value="F:ATP binding"/>
    <property type="evidence" value="ECO:0007669"/>
    <property type="project" value="UniProtKB-UniRule"/>
</dbReference>
<keyword evidence="5 10" id="KW-0819">tRNA processing</keyword>
<dbReference type="InterPro" id="IPR039657">
    <property type="entry name" value="Dimethylallyltransferase"/>
</dbReference>
<feature type="coiled-coil region" evidence="14">
    <location>
        <begin position="284"/>
        <end position="311"/>
    </location>
</feature>
<evidence type="ECO:0000256" key="12">
    <source>
        <dbReference type="RuleBase" id="RU003784"/>
    </source>
</evidence>
<keyword evidence="14" id="KW-0175">Coiled coil</keyword>
<accession>A0A2H0KQA3</accession>
<evidence type="ECO:0000256" key="4">
    <source>
        <dbReference type="ARBA" id="ARBA00022679"/>
    </source>
</evidence>
<dbReference type="InterPro" id="IPR018022">
    <property type="entry name" value="IPT"/>
</dbReference>
<evidence type="ECO:0000313" key="16">
    <source>
        <dbReference type="Proteomes" id="UP000231550"/>
    </source>
</evidence>
<comment type="subunit">
    <text evidence="10">Monomer.</text>
</comment>
<dbReference type="EMBL" id="PCVN01000075">
    <property type="protein sequence ID" value="PIQ74297.1"/>
    <property type="molecule type" value="Genomic_DNA"/>
</dbReference>
<dbReference type="Gene3D" id="1.10.20.140">
    <property type="match status" value="1"/>
</dbReference>
<evidence type="ECO:0000256" key="7">
    <source>
        <dbReference type="ARBA" id="ARBA00022840"/>
    </source>
</evidence>
<gene>
    <name evidence="10 15" type="primary">miaA</name>
    <name evidence="15" type="ORF">COV85_02895</name>
</gene>
<comment type="function">
    <text evidence="2 10 12">Catalyzes the transfer of a dimethylallyl group onto the adenine at position 37 in tRNAs that read codons beginning with uridine, leading to the formation of N6-(dimethylallyl)adenosine (i(6)A).</text>
</comment>
<dbReference type="GO" id="GO:0052381">
    <property type="term" value="F:tRNA dimethylallyltransferase activity"/>
    <property type="evidence" value="ECO:0007669"/>
    <property type="project" value="UniProtKB-UniRule"/>
</dbReference>
<evidence type="ECO:0000256" key="3">
    <source>
        <dbReference type="ARBA" id="ARBA00005842"/>
    </source>
</evidence>
<dbReference type="PANTHER" id="PTHR11088">
    <property type="entry name" value="TRNA DIMETHYLALLYLTRANSFERASE"/>
    <property type="match status" value="1"/>
</dbReference>
<comment type="cofactor">
    <cofactor evidence="1 10">
        <name>Mg(2+)</name>
        <dbReference type="ChEBI" id="CHEBI:18420"/>
    </cofactor>
</comment>
<dbReference type="Proteomes" id="UP000231550">
    <property type="component" value="Unassembled WGS sequence"/>
</dbReference>
<dbReference type="Pfam" id="PF01715">
    <property type="entry name" value="IPPT"/>
    <property type="match status" value="1"/>
</dbReference>
<dbReference type="NCBIfam" id="TIGR00174">
    <property type="entry name" value="miaA"/>
    <property type="match status" value="1"/>
</dbReference>
<dbReference type="AlphaFoldDB" id="A0A2H0KQA3"/>
<feature type="site" description="Interaction with substrate tRNA" evidence="10">
    <location>
        <position position="134"/>
    </location>
</feature>
<comment type="caution">
    <text evidence="10">Lacks conserved residue(s) required for the propagation of feature annotation.</text>
</comment>
<name>A0A2H0KQA3_9BACT</name>
<sequence>MEHDIKKLIVILGPTASGKSDLAVEIALRLGSGQARKKYGINGAEIISADSRQVYKGMDIGSGKITPDTKNSSNFSTGQAKKKYIFTHKGIPHYCIDVASPKRRFTVAQYQKLAQKAIKSIWRQNKVPILCGGTGLYIQSIVDDLVIPEVPPDAKLRAKLEKLSTDELFEKLKKLDPRRAENIDKHNRRRLIRALEIVIKTGKPVPAPSFAEVCPRQNMPRTDLGKICILQLGITKSKKELKTKIKKRLLKRLRQGMVAEVKKLRSNGVPWKRLEEFGLEYRYIARYLQKKMTKQEMIEQLEKEINQYAKRQMTWFKRDKRIHWIKNYKRAETLVKNFHKNHY</sequence>
<dbReference type="GO" id="GO:0006400">
    <property type="term" value="P:tRNA modification"/>
    <property type="evidence" value="ECO:0007669"/>
    <property type="project" value="TreeGrafter"/>
</dbReference>
<dbReference type="Gene3D" id="3.40.50.300">
    <property type="entry name" value="P-loop containing nucleotide triphosphate hydrolases"/>
    <property type="match status" value="1"/>
</dbReference>
<keyword evidence="4 10" id="KW-0808">Transferase</keyword>
<evidence type="ECO:0000256" key="10">
    <source>
        <dbReference type="HAMAP-Rule" id="MF_00185"/>
    </source>
</evidence>
<comment type="similarity">
    <text evidence="3 10 13">Belongs to the IPP transferase family.</text>
</comment>
<dbReference type="PANTHER" id="PTHR11088:SF60">
    <property type="entry name" value="TRNA DIMETHYLALLYLTRANSFERASE"/>
    <property type="match status" value="1"/>
</dbReference>
<evidence type="ECO:0000256" key="13">
    <source>
        <dbReference type="RuleBase" id="RU003785"/>
    </source>
</evidence>